<organism evidence="1 2">
    <name type="scientific">Mycolicibacterium fluoranthenivorans</name>
    <dbReference type="NCBI Taxonomy" id="258505"/>
    <lineage>
        <taxon>Bacteria</taxon>
        <taxon>Bacillati</taxon>
        <taxon>Actinomycetota</taxon>
        <taxon>Actinomycetes</taxon>
        <taxon>Mycobacteriales</taxon>
        <taxon>Mycobacteriaceae</taxon>
        <taxon>Mycolicibacterium</taxon>
    </lineage>
</organism>
<evidence type="ECO:0000313" key="2">
    <source>
        <dbReference type="Proteomes" id="UP000199707"/>
    </source>
</evidence>
<accession>A0A1G4WQ41</accession>
<reference evidence="2" key="1">
    <citation type="submission" date="2016-10" db="EMBL/GenBank/DDBJ databases">
        <authorList>
            <person name="Varghese N."/>
            <person name="Submissions S."/>
        </authorList>
    </citation>
    <scope>NUCLEOTIDE SEQUENCE [LARGE SCALE GENOMIC DNA]</scope>
    <source>
        <strain evidence="2">UNC267MFSha1.1M11</strain>
    </source>
</reference>
<protein>
    <submittedName>
        <fullName evidence="1">Uncharacterized protein</fullName>
    </submittedName>
</protein>
<dbReference type="Proteomes" id="UP000199707">
    <property type="component" value="Unassembled WGS sequence"/>
</dbReference>
<dbReference type="AlphaFoldDB" id="A0A1G4WQ41"/>
<gene>
    <name evidence="1" type="ORF">SAMN02799620_04255</name>
</gene>
<dbReference type="EMBL" id="FMUB01000009">
    <property type="protein sequence ID" value="SCX27236.1"/>
    <property type="molecule type" value="Genomic_DNA"/>
</dbReference>
<name>A0A1G4WQ41_9MYCO</name>
<dbReference type="RefSeq" id="WP_090360752.1">
    <property type="nucleotide sequence ID" value="NZ_FMUB01000009.1"/>
</dbReference>
<sequence>MSDDNKSPREHQLDALARSQAWLLTMYQCLHHELNTEAPRAVQHELIDILNEGDGDGLNAVTGELGLILAEILGSDQAVRLIEERVSTHTTDRDATIALAELVAAHFGGGSHRAAANMLRCTETAKFWCLVGDEFDSDPGDVS</sequence>
<proteinExistence type="predicted"/>
<evidence type="ECO:0000313" key="1">
    <source>
        <dbReference type="EMBL" id="SCX27236.1"/>
    </source>
</evidence>